<proteinExistence type="predicted"/>
<evidence type="ECO:0000313" key="2">
    <source>
        <dbReference type="EMBL" id="MBF8185561.1"/>
    </source>
</evidence>
<organism evidence="2 3">
    <name type="scientific">Nonomuraea cypriaca</name>
    <dbReference type="NCBI Taxonomy" id="1187855"/>
    <lineage>
        <taxon>Bacteria</taxon>
        <taxon>Bacillati</taxon>
        <taxon>Actinomycetota</taxon>
        <taxon>Actinomycetes</taxon>
        <taxon>Streptosporangiales</taxon>
        <taxon>Streptosporangiaceae</taxon>
        <taxon>Nonomuraea</taxon>
    </lineage>
</organism>
<accession>A0A931A3G1</accession>
<dbReference type="CDD" id="cd00090">
    <property type="entry name" value="HTH_ARSR"/>
    <property type="match status" value="1"/>
</dbReference>
<evidence type="ECO:0000259" key="1">
    <source>
        <dbReference type="Pfam" id="PF13601"/>
    </source>
</evidence>
<evidence type="ECO:0000313" key="3">
    <source>
        <dbReference type="Proteomes" id="UP000605361"/>
    </source>
</evidence>
<comment type="caution">
    <text evidence="2">The sequence shown here is derived from an EMBL/GenBank/DDBJ whole genome shotgun (WGS) entry which is preliminary data.</text>
</comment>
<dbReference type="EMBL" id="JADOGI010000015">
    <property type="protein sequence ID" value="MBF8185561.1"/>
    <property type="molecule type" value="Genomic_DNA"/>
</dbReference>
<dbReference type="SUPFAM" id="SSF46785">
    <property type="entry name" value="Winged helix' DNA-binding domain"/>
    <property type="match status" value="1"/>
</dbReference>
<dbReference type="Pfam" id="PF13601">
    <property type="entry name" value="HTH_34"/>
    <property type="match status" value="1"/>
</dbReference>
<dbReference type="InterPro" id="IPR011991">
    <property type="entry name" value="ArsR-like_HTH"/>
</dbReference>
<dbReference type="PANTHER" id="PTHR37318">
    <property type="entry name" value="BSL7504 PROTEIN"/>
    <property type="match status" value="1"/>
</dbReference>
<protein>
    <submittedName>
        <fullName evidence="2">Transcriptional regulator</fullName>
    </submittedName>
</protein>
<dbReference type="InterPro" id="IPR036388">
    <property type="entry name" value="WH-like_DNA-bd_sf"/>
</dbReference>
<dbReference type="RefSeq" id="WP_195894543.1">
    <property type="nucleotide sequence ID" value="NZ_JADOGI010000015.1"/>
</dbReference>
<feature type="domain" description="Winged helix DNA-binding" evidence="1">
    <location>
        <begin position="16"/>
        <end position="94"/>
    </location>
</feature>
<dbReference type="Gene3D" id="1.10.10.10">
    <property type="entry name" value="Winged helix-like DNA-binding domain superfamily/Winged helix DNA-binding domain"/>
    <property type="match status" value="1"/>
</dbReference>
<dbReference type="InterPro" id="IPR027395">
    <property type="entry name" value="WH_DNA-bd_dom"/>
</dbReference>
<reference evidence="2" key="1">
    <citation type="submission" date="2020-11" db="EMBL/GenBank/DDBJ databases">
        <title>Whole-genome analyses of Nonomuraea sp. K274.</title>
        <authorList>
            <person name="Veyisoglu A."/>
        </authorList>
    </citation>
    <scope>NUCLEOTIDE SEQUENCE</scope>
    <source>
        <strain evidence="2">K274</strain>
    </source>
</reference>
<dbReference type="AlphaFoldDB" id="A0A931A3G1"/>
<sequence>MTTPVGFDELIHPPTRLGLMALLAATEWAEFSFLKESLQLTDSALSKQISTLTEAGYAEVRKEGAGRRRRTLVTLTPRGRTAFDGHVEALRQLVSRATSAPTAGNDHSGGRR</sequence>
<gene>
    <name evidence="2" type="ORF">ITP53_07390</name>
</gene>
<keyword evidence="3" id="KW-1185">Reference proteome</keyword>
<dbReference type="PANTHER" id="PTHR37318:SF1">
    <property type="entry name" value="BSL7504 PROTEIN"/>
    <property type="match status" value="1"/>
</dbReference>
<name>A0A931A3G1_9ACTN</name>
<dbReference type="InterPro" id="IPR036390">
    <property type="entry name" value="WH_DNA-bd_sf"/>
</dbReference>
<dbReference type="Proteomes" id="UP000605361">
    <property type="component" value="Unassembled WGS sequence"/>
</dbReference>